<proteinExistence type="predicted"/>
<comment type="caution">
    <text evidence="1">The sequence shown here is derived from an EMBL/GenBank/DDBJ whole genome shotgun (WGS) entry which is preliminary data.</text>
</comment>
<evidence type="ECO:0000313" key="2">
    <source>
        <dbReference type="Proteomes" id="UP000807353"/>
    </source>
</evidence>
<organism evidence="1 2">
    <name type="scientific">Collybia nuda</name>
    <dbReference type="NCBI Taxonomy" id="64659"/>
    <lineage>
        <taxon>Eukaryota</taxon>
        <taxon>Fungi</taxon>
        <taxon>Dikarya</taxon>
        <taxon>Basidiomycota</taxon>
        <taxon>Agaricomycotina</taxon>
        <taxon>Agaricomycetes</taxon>
        <taxon>Agaricomycetidae</taxon>
        <taxon>Agaricales</taxon>
        <taxon>Tricholomatineae</taxon>
        <taxon>Clitocybaceae</taxon>
        <taxon>Collybia</taxon>
    </lineage>
</organism>
<dbReference type="EMBL" id="MU150245">
    <property type="protein sequence ID" value="KAF9465767.1"/>
    <property type="molecule type" value="Genomic_DNA"/>
</dbReference>
<reference evidence="1" key="1">
    <citation type="submission" date="2020-11" db="EMBL/GenBank/DDBJ databases">
        <authorList>
            <consortium name="DOE Joint Genome Institute"/>
            <person name="Ahrendt S."/>
            <person name="Riley R."/>
            <person name="Andreopoulos W."/>
            <person name="Labutti K."/>
            <person name="Pangilinan J."/>
            <person name="Ruiz-Duenas F.J."/>
            <person name="Barrasa J.M."/>
            <person name="Sanchez-Garcia M."/>
            <person name="Camarero S."/>
            <person name="Miyauchi S."/>
            <person name="Serrano A."/>
            <person name="Linde D."/>
            <person name="Babiker R."/>
            <person name="Drula E."/>
            <person name="Ayuso-Fernandez I."/>
            <person name="Pacheco R."/>
            <person name="Padilla G."/>
            <person name="Ferreira P."/>
            <person name="Barriuso J."/>
            <person name="Kellner H."/>
            <person name="Castanera R."/>
            <person name="Alfaro M."/>
            <person name="Ramirez L."/>
            <person name="Pisabarro A.G."/>
            <person name="Kuo A."/>
            <person name="Tritt A."/>
            <person name="Lipzen A."/>
            <person name="He G."/>
            <person name="Yan M."/>
            <person name="Ng V."/>
            <person name="Cullen D."/>
            <person name="Martin F."/>
            <person name="Rosso M.-N."/>
            <person name="Henrissat B."/>
            <person name="Hibbett D."/>
            <person name="Martinez A.T."/>
            <person name="Grigoriev I.V."/>
        </authorList>
    </citation>
    <scope>NUCLEOTIDE SEQUENCE</scope>
    <source>
        <strain evidence="1">CBS 247.69</strain>
    </source>
</reference>
<protein>
    <submittedName>
        <fullName evidence="1">Uncharacterized protein</fullName>
    </submittedName>
</protein>
<dbReference type="AlphaFoldDB" id="A0A9P5Y8Z2"/>
<dbReference type="PROSITE" id="PS51257">
    <property type="entry name" value="PROKAR_LIPOPROTEIN"/>
    <property type="match status" value="1"/>
</dbReference>
<sequence length="88" mass="9945">MRYQMVAVNGLWVILIQFGTISGCTRKVPLRGTRGVLLLFSAIQAPAKLLALHRKAYRKEDHCRDLCPSLQRTSFSAHLHFPPFPRAA</sequence>
<name>A0A9P5Y8Z2_9AGAR</name>
<evidence type="ECO:0000313" key="1">
    <source>
        <dbReference type="EMBL" id="KAF9465767.1"/>
    </source>
</evidence>
<dbReference type="Proteomes" id="UP000807353">
    <property type="component" value="Unassembled WGS sequence"/>
</dbReference>
<gene>
    <name evidence="1" type="ORF">BDZ94DRAFT_302593</name>
</gene>
<keyword evidence="2" id="KW-1185">Reference proteome</keyword>
<accession>A0A9P5Y8Z2</accession>